<evidence type="ECO:0000313" key="9">
    <source>
        <dbReference type="EMBL" id="CAH0407315.1"/>
    </source>
</evidence>
<dbReference type="Pfam" id="PF00089">
    <property type="entry name" value="Trypsin"/>
    <property type="match status" value="1"/>
</dbReference>
<dbReference type="InterPro" id="IPR033116">
    <property type="entry name" value="TRYPSIN_SER"/>
</dbReference>
<dbReference type="InterPro" id="IPR001314">
    <property type="entry name" value="Peptidase_S1A"/>
</dbReference>
<evidence type="ECO:0000256" key="6">
    <source>
        <dbReference type="RuleBase" id="RU363034"/>
    </source>
</evidence>
<protein>
    <recommendedName>
        <fullName evidence="8">Peptidase S1 domain-containing protein</fullName>
    </recommendedName>
</protein>
<dbReference type="Proteomes" id="UP001153292">
    <property type="component" value="Chromosome 8"/>
</dbReference>
<dbReference type="Gene3D" id="2.40.10.10">
    <property type="entry name" value="Trypsin-like serine proteases"/>
    <property type="match status" value="1"/>
</dbReference>
<evidence type="ECO:0000256" key="7">
    <source>
        <dbReference type="SAM" id="SignalP"/>
    </source>
</evidence>
<dbReference type="InterPro" id="IPR043504">
    <property type="entry name" value="Peptidase_S1_PA_chymotrypsin"/>
</dbReference>
<evidence type="ECO:0000259" key="8">
    <source>
        <dbReference type="PROSITE" id="PS50240"/>
    </source>
</evidence>
<name>A0ABN8BIZ9_CHISP</name>
<dbReference type="EMBL" id="OU963901">
    <property type="protein sequence ID" value="CAH0407315.1"/>
    <property type="molecule type" value="Genomic_DNA"/>
</dbReference>
<keyword evidence="10" id="KW-1185">Reference proteome</keyword>
<dbReference type="PROSITE" id="PS50240">
    <property type="entry name" value="TRYPSIN_DOM"/>
    <property type="match status" value="1"/>
</dbReference>
<dbReference type="PROSITE" id="PS00134">
    <property type="entry name" value="TRYPSIN_HIS"/>
    <property type="match status" value="1"/>
</dbReference>
<evidence type="ECO:0000313" key="10">
    <source>
        <dbReference type="Proteomes" id="UP001153292"/>
    </source>
</evidence>
<evidence type="ECO:0000256" key="1">
    <source>
        <dbReference type="ARBA" id="ARBA00007664"/>
    </source>
</evidence>
<comment type="similarity">
    <text evidence="1">Belongs to the peptidase S1 family.</text>
</comment>
<dbReference type="PANTHER" id="PTHR24276:SF91">
    <property type="entry name" value="AT26814P-RELATED"/>
    <property type="match status" value="1"/>
</dbReference>
<accession>A0ABN8BIZ9</accession>
<keyword evidence="4 6" id="KW-0720">Serine protease</keyword>
<evidence type="ECO:0000256" key="3">
    <source>
        <dbReference type="ARBA" id="ARBA00022801"/>
    </source>
</evidence>
<feature type="domain" description="Peptidase S1" evidence="8">
    <location>
        <begin position="33"/>
        <end position="264"/>
    </location>
</feature>
<dbReference type="PRINTS" id="PR00722">
    <property type="entry name" value="CHYMOTRYPSIN"/>
</dbReference>
<evidence type="ECO:0000256" key="5">
    <source>
        <dbReference type="ARBA" id="ARBA00023157"/>
    </source>
</evidence>
<organism evidence="9 10">
    <name type="scientific">Chilo suppressalis</name>
    <name type="common">Asiatic rice borer moth</name>
    <dbReference type="NCBI Taxonomy" id="168631"/>
    <lineage>
        <taxon>Eukaryota</taxon>
        <taxon>Metazoa</taxon>
        <taxon>Ecdysozoa</taxon>
        <taxon>Arthropoda</taxon>
        <taxon>Hexapoda</taxon>
        <taxon>Insecta</taxon>
        <taxon>Pterygota</taxon>
        <taxon>Neoptera</taxon>
        <taxon>Endopterygota</taxon>
        <taxon>Lepidoptera</taxon>
        <taxon>Glossata</taxon>
        <taxon>Ditrysia</taxon>
        <taxon>Pyraloidea</taxon>
        <taxon>Crambidae</taxon>
        <taxon>Crambinae</taxon>
        <taxon>Chilo</taxon>
    </lineage>
</organism>
<dbReference type="PANTHER" id="PTHR24276">
    <property type="entry name" value="POLYSERASE-RELATED"/>
    <property type="match status" value="1"/>
</dbReference>
<evidence type="ECO:0000256" key="2">
    <source>
        <dbReference type="ARBA" id="ARBA00022670"/>
    </source>
</evidence>
<dbReference type="PROSITE" id="PS00135">
    <property type="entry name" value="TRYPSIN_SER"/>
    <property type="match status" value="1"/>
</dbReference>
<dbReference type="InterPro" id="IPR001254">
    <property type="entry name" value="Trypsin_dom"/>
</dbReference>
<dbReference type="CDD" id="cd00190">
    <property type="entry name" value="Tryp_SPc"/>
    <property type="match status" value="1"/>
</dbReference>
<dbReference type="InterPro" id="IPR050430">
    <property type="entry name" value="Peptidase_S1"/>
</dbReference>
<sequence>MKLSHTIFISLGVFCLSTATTPLPLTEESSARIVNGYAVDISQVPYQASLRRRTVGGWAHMCGAVVVSARGVLTAAHCGVSYVDQPTSVAAAVGSSQRNSGGTSYTISRFLIHELYSTMTLEHDIALAITSQNIAFDRTVASVSIAPVGMSIPPNAEALVTGFGQIATGDVASSVLLAAQVKIVDQTSCLKAYLRIAAITPGMICAIGTSPLRDACQGDSGGPLVYDNRLIGIVSFGEGCADINYPGVYTRVSAYESWIYQKLTEI</sequence>
<reference evidence="9" key="1">
    <citation type="submission" date="2021-12" db="EMBL/GenBank/DDBJ databases">
        <authorList>
            <person name="King R."/>
        </authorList>
    </citation>
    <scope>NUCLEOTIDE SEQUENCE</scope>
</reference>
<keyword evidence="2 6" id="KW-0645">Protease</keyword>
<dbReference type="InterPro" id="IPR009003">
    <property type="entry name" value="Peptidase_S1_PA"/>
</dbReference>
<evidence type="ECO:0000256" key="4">
    <source>
        <dbReference type="ARBA" id="ARBA00022825"/>
    </source>
</evidence>
<dbReference type="InterPro" id="IPR018114">
    <property type="entry name" value="TRYPSIN_HIS"/>
</dbReference>
<keyword evidence="7" id="KW-0732">Signal</keyword>
<dbReference type="SMART" id="SM00020">
    <property type="entry name" value="Tryp_SPc"/>
    <property type="match status" value="1"/>
</dbReference>
<feature type="chain" id="PRO_5045036627" description="Peptidase S1 domain-containing protein" evidence="7">
    <location>
        <begin position="20"/>
        <end position="266"/>
    </location>
</feature>
<gene>
    <name evidence="9" type="ORF">CHILSU_LOCUS10714</name>
</gene>
<feature type="signal peptide" evidence="7">
    <location>
        <begin position="1"/>
        <end position="19"/>
    </location>
</feature>
<dbReference type="SUPFAM" id="SSF50494">
    <property type="entry name" value="Trypsin-like serine proteases"/>
    <property type="match status" value="1"/>
</dbReference>
<proteinExistence type="inferred from homology"/>
<keyword evidence="5" id="KW-1015">Disulfide bond</keyword>
<keyword evidence="3 6" id="KW-0378">Hydrolase</keyword>